<accession>A0A1L9B9E3</accession>
<feature type="domain" description="Bacterial Ig-like" evidence="1">
    <location>
        <begin position="253"/>
        <end position="339"/>
    </location>
</feature>
<dbReference type="InterPro" id="IPR044016">
    <property type="entry name" value="Big_13"/>
</dbReference>
<feature type="domain" description="Bacterial Ig-like" evidence="1">
    <location>
        <begin position="77"/>
        <end position="153"/>
    </location>
</feature>
<sequence>MLTTGTTSTPYGPIQVRADDTWSLNTPTLPVLPDGTYTVTVRTTNKNGDTSLPVTSTFTVDTIAPTVAITAPVDGQTSSTNVTEVSGTAEPGSKVTVEVGGTTYRDIIVPDSRIWTVTLNSPLTNGGPYTATATATDAAGNSATTTSTFRVDTSAPAVSILAPANGQPSSTNVTEVSGMAEPGSKLTVVVEGTTYPDVPVENDGSWTVTLNAPLTHGGPYTATATATDTAGNSATATSTFSVDTQAPAAPVVTGPANGDTVTDTTPVITGTAEPNTTVTVIIDNVVVGTAPVDGSGHWSYTPSTPLSLDQHKVEARTQDPAGNTSPVSEPSTFTVVIDTNITTGPSGTTPNRGATFEFDSGQPGVTYECRLDGGEWTPCTSPVTYDNLPDGEHTFEVRSRDSAGNVDSTPATRTWTVHVGDIDFRGDGVGCSASGGDSSLVLMALGSVLALARRRRQR</sequence>
<evidence type="ECO:0000313" key="3">
    <source>
        <dbReference type="Proteomes" id="UP000182229"/>
    </source>
</evidence>
<evidence type="ECO:0000259" key="1">
    <source>
        <dbReference type="Pfam" id="PF19077"/>
    </source>
</evidence>
<dbReference type="STRING" id="83449.BON30_21855"/>
<dbReference type="Proteomes" id="UP000182229">
    <property type="component" value="Unassembled WGS sequence"/>
</dbReference>
<dbReference type="PANTHER" id="PTHR34677:SF3">
    <property type="entry name" value="BACTERIAL IG-LIKE DOMAIN-CONTAINING PROTEIN"/>
    <property type="match status" value="1"/>
</dbReference>
<dbReference type="NCBIfam" id="NF033510">
    <property type="entry name" value="Ca_tandemer"/>
    <property type="match status" value="3"/>
</dbReference>
<organism evidence="2 3">
    <name type="scientific">Cystobacter ferrugineus</name>
    <dbReference type="NCBI Taxonomy" id="83449"/>
    <lineage>
        <taxon>Bacteria</taxon>
        <taxon>Pseudomonadati</taxon>
        <taxon>Myxococcota</taxon>
        <taxon>Myxococcia</taxon>
        <taxon>Myxococcales</taxon>
        <taxon>Cystobacterineae</taxon>
        <taxon>Archangiaceae</taxon>
        <taxon>Cystobacter</taxon>
    </lineage>
</organism>
<reference evidence="3" key="1">
    <citation type="submission" date="2016-11" db="EMBL/GenBank/DDBJ databases">
        <authorList>
            <person name="Shukria A."/>
            <person name="Stevens D.C."/>
        </authorList>
    </citation>
    <scope>NUCLEOTIDE SEQUENCE [LARGE SCALE GENOMIC DNA]</scope>
    <source>
        <strain evidence="3">Cbfe23</strain>
    </source>
</reference>
<dbReference type="Gene3D" id="2.60.40.10">
    <property type="entry name" value="Immunoglobulins"/>
    <property type="match status" value="5"/>
</dbReference>
<name>A0A1L9B9E3_9BACT</name>
<dbReference type="NCBIfam" id="TIGR03382">
    <property type="entry name" value="GC_trans_RRR"/>
    <property type="match status" value="1"/>
</dbReference>
<gene>
    <name evidence="2" type="ORF">BON30_21855</name>
</gene>
<keyword evidence="3" id="KW-1185">Reference proteome</keyword>
<proteinExistence type="predicted"/>
<dbReference type="EMBL" id="MPIN01000005">
    <property type="protein sequence ID" value="OJH38869.1"/>
    <property type="molecule type" value="Genomic_DNA"/>
</dbReference>
<feature type="domain" description="Bacterial Ig-like" evidence="1">
    <location>
        <begin position="177"/>
        <end position="244"/>
    </location>
</feature>
<dbReference type="InterPro" id="IPR013783">
    <property type="entry name" value="Ig-like_fold"/>
</dbReference>
<protein>
    <recommendedName>
        <fullName evidence="1">Bacterial Ig-like domain-containing protein</fullName>
    </recommendedName>
</protein>
<dbReference type="InterPro" id="IPR017756">
    <property type="entry name" value="TM_Gly-Cys-Arg_CS"/>
</dbReference>
<dbReference type="Pfam" id="PF19077">
    <property type="entry name" value="Big_13"/>
    <property type="match status" value="3"/>
</dbReference>
<reference evidence="2 3" key="2">
    <citation type="submission" date="2016-12" db="EMBL/GenBank/DDBJ databases">
        <title>Draft Genome Sequence of Cystobacter ferrugineus Strain Cbfe23.</title>
        <authorList>
            <person name="Akbar S."/>
            <person name="Dowd S.E."/>
            <person name="Stevens D.C."/>
        </authorList>
    </citation>
    <scope>NUCLEOTIDE SEQUENCE [LARGE SCALE GENOMIC DNA]</scope>
    <source>
        <strain evidence="2 3">Cbfe23</strain>
    </source>
</reference>
<dbReference type="PANTHER" id="PTHR34677">
    <property type="match status" value="1"/>
</dbReference>
<dbReference type="AlphaFoldDB" id="A0A1L9B9E3"/>
<evidence type="ECO:0000313" key="2">
    <source>
        <dbReference type="EMBL" id="OJH38869.1"/>
    </source>
</evidence>
<comment type="caution">
    <text evidence="2">The sequence shown here is derived from an EMBL/GenBank/DDBJ whole genome shotgun (WGS) entry which is preliminary data.</text>
</comment>